<dbReference type="EMBL" id="OM638103">
    <property type="protein sequence ID" value="UNY47118.1"/>
    <property type="molecule type" value="Genomic_DNA"/>
</dbReference>
<accession>A0AAE9G8S5</accession>
<evidence type="ECO:0000313" key="1">
    <source>
        <dbReference type="EMBL" id="UNY47118.1"/>
    </source>
</evidence>
<reference evidence="1 2" key="1">
    <citation type="submission" date="2022-02" db="EMBL/GenBank/DDBJ databases">
        <authorList>
            <person name="Tian F."/>
            <person name="Li J."/>
            <person name="Li F."/>
            <person name="Tong Y."/>
        </authorList>
    </citation>
    <scope>NUCLEOTIDE SEQUENCE [LARGE SCALE GENOMIC DNA]</scope>
</reference>
<protein>
    <submittedName>
        <fullName evidence="1">Uncharacterized protein</fullName>
    </submittedName>
</protein>
<proteinExistence type="predicted"/>
<sequence length="133" mass="15296">MDLAFEAGFKDELKEIYQPWYNFNNIKTNGKTHIVVTDKEILSKARLIASKIHPHWDRLKPGPAKMHTRNVFQVLGSNLNLKSDILICWAPIEGQSITGGTRTAYELAKRLKVPVYNLANEETRELFISWLKT</sequence>
<name>A0AAE9G8S5_9CAUD</name>
<evidence type="ECO:0000313" key="2">
    <source>
        <dbReference type="Proteomes" id="UP000832072"/>
    </source>
</evidence>
<keyword evidence="2" id="KW-1185">Reference proteome</keyword>
<gene>
    <name evidence="1" type="ORF">EHEKIMEA_00236</name>
</gene>
<organism evidence="1 2">
    <name type="scientific">Cronobacter phage LPCS28</name>
    <dbReference type="NCBI Taxonomy" id="2924885"/>
    <lineage>
        <taxon>Viruses</taxon>
        <taxon>Duplodnaviria</taxon>
        <taxon>Heunggongvirae</taxon>
        <taxon>Uroviricota</taxon>
        <taxon>Caudoviricetes</taxon>
        <taxon>Pantevenvirales</taxon>
        <taxon>Straboviridae</taxon>
        <taxon>Nanhuvirus</taxon>
        <taxon>Nanhuvirus LPCS28</taxon>
    </lineage>
</organism>
<dbReference type="Proteomes" id="UP000832072">
    <property type="component" value="Segment"/>
</dbReference>